<feature type="domain" description="J" evidence="2">
    <location>
        <begin position="5"/>
        <end position="75"/>
    </location>
</feature>
<reference evidence="3" key="1">
    <citation type="journal article" date="2020" name="Stud. Mycol.">
        <title>101 Dothideomycetes genomes: a test case for predicting lifestyles and emergence of pathogens.</title>
        <authorList>
            <person name="Haridas S."/>
            <person name="Albert R."/>
            <person name="Binder M."/>
            <person name="Bloem J."/>
            <person name="Labutti K."/>
            <person name="Salamov A."/>
            <person name="Andreopoulos B."/>
            <person name="Baker S."/>
            <person name="Barry K."/>
            <person name="Bills G."/>
            <person name="Bluhm B."/>
            <person name="Cannon C."/>
            <person name="Castanera R."/>
            <person name="Culley D."/>
            <person name="Daum C."/>
            <person name="Ezra D."/>
            <person name="Gonzalez J."/>
            <person name="Henrissat B."/>
            <person name="Kuo A."/>
            <person name="Liang C."/>
            <person name="Lipzen A."/>
            <person name="Lutzoni F."/>
            <person name="Magnuson J."/>
            <person name="Mondo S."/>
            <person name="Nolan M."/>
            <person name="Ohm R."/>
            <person name="Pangilinan J."/>
            <person name="Park H.-J."/>
            <person name="Ramirez L."/>
            <person name="Alfaro M."/>
            <person name="Sun H."/>
            <person name="Tritt A."/>
            <person name="Yoshinaga Y."/>
            <person name="Zwiers L.-H."/>
            <person name="Turgeon B."/>
            <person name="Goodwin S."/>
            <person name="Spatafora J."/>
            <person name="Crous P."/>
            <person name="Grigoriev I."/>
        </authorList>
    </citation>
    <scope>NUCLEOTIDE SEQUENCE</scope>
    <source>
        <strain evidence="3">CBS 627.86</strain>
    </source>
</reference>
<feature type="compositionally biased region" description="Low complexity" evidence="1">
    <location>
        <begin position="122"/>
        <end position="131"/>
    </location>
</feature>
<dbReference type="CDD" id="cd06257">
    <property type="entry name" value="DnaJ"/>
    <property type="match status" value="1"/>
</dbReference>
<accession>A0A6A5YYM0</accession>
<proteinExistence type="predicted"/>
<dbReference type="Gene3D" id="1.10.287.110">
    <property type="entry name" value="DnaJ domain"/>
    <property type="match status" value="1"/>
</dbReference>
<dbReference type="InterPro" id="IPR036869">
    <property type="entry name" value="J_dom_sf"/>
</dbReference>
<dbReference type="Pfam" id="PF00226">
    <property type="entry name" value="DnaJ"/>
    <property type="match status" value="1"/>
</dbReference>
<evidence type="ECO:0000313" key="3">
    <source>
        <dbReference type="EMBL" id="KAF2111923.1"/>
    </source>
</evidence>
<dbReference type="PROSITE" id="PS00636">
    <property type="entry name" value="DNAJ_1"/>
    <property type="match status" value="1"/>
</dbReference>
<dbReference type="InterPro" id="IPR001623">
    <property type="entry name" value="DnaJ_domain"/>
</dbReference>
<dbReference type="InterPro" id="IPR050817">
    <property type="entry name" value="DjlA_DnaK_co-chaperone"/>
</dbReference>
<evidence type="ECO:0000313" key="4">
    <source>
        <dbReference type="Proteomes" id="UP000799770"/>
    </source>
</evidence>
<sequence length="147" mass="16530">MDPRTHYEILGLVPSASTPVIKASYKALALVHHPDKTLHLSAEDRADHATAFRDVQEAYDILSDPKLKVKYDAELQRHGNKVDTERSTFHSYSASPRSSPPKPARRPSVHLTTPEEKRAIKAKIAQQMAQIQEDRERRDTEEAGPSP</sequence>
<evidence type="ECO:0000256" key="1">
    <source>
        <dbReference type="SAM" id="MobiDB-lite"/>
    </source>
</evidence>
<gene>
    <name evidence="3" type="ORF">BDV96DRAFT_580867</name>
</gene>
<dbReference type="Proteomes" id="UP000799770">
    <property type="component" value="Unassembled WGS sequence"/>
</dbReference>
<evidence type="ECO:0000259" key="2">
    <source>
        <dbReference type="PROSITE" id="PS50076"/>
    </source>
</evidence>
<name>A0A6A5YYM0_9PLEO</name>
<dbReference type="InterPro" id="IPR018253">
    <property type="entry name" value="DnaJ_domain_CS"/>
</dbReference>
<feature type="compositionally biased region" description="Basic and acidic residues" evidence="1">
    <location>
        <begin position="76"/>
        <end position="88"/>
    </location>
</feature>
<dbReference type="SMART" id="SM00271">
    <property type="entry name" value="DnaJ"/>
    <property type="match status" value="1"/>
</dbReference>
<dbReference type="PROSITE" id="PS50076">
    <property type="entry name" value="DNAJ_2"/>
    <property type="match status" value="1"/>
</dbReference>
<dbReference type="SUPFAM" id="SSF46565">
    <property type="entry name" value="Chaperone J-domain"/>
    <property type="match status" value="1"/>
</dbReference>
<dbReference type="EMBL" id="ML977332">
    <property type="protein sequence ID" value="KAF2111923.1"/>
    <property type="molecule type" value="Genomic_DNA"/>
</dbReference>
<feature type="compositionally biased region" description="Basic and acidic residues" evidence="1">
    <location>
        <begin position="132"/>
        <end position="141"/>
    </location>
</feature>
<dbReference type="AlphaFoldDB" id="A0A6A5YYM0"/>
<dbReference type="PANTHER" id="PTHR24074">
    <property type="entry name" value="CO-CHAPERONE PROTEIN DJLA"/>
    <property type="match status" value="1"/>
</dbReference>
<dbReference type="PRINTS" id="PR00625">
    <property type="entry name" value="JDOMAIN"/>
</dbReference>
<dbReference type="OrthoDB" id="10250354at2759"/>
<feature type="region of interest" description="Disordered" evidence="1">
    <location>
        <begin position="76"/>
        <end position="147"/>
    </location>
</feature>
<organism evidence="3 4">
    <name type="scientific">Lophiotrema nucula</name>
    <dbReference type="NCBI Taxonomy" id="690887"/>
    <lineage>
        <taxon>Eukaryota</taxon>
        <taxon>Fungi</taxon>
        <taxon>Dikarya</taxon>
        <taxon>Ascomycota</taxon>
        <taxon>Pezizomycotina</taxon>
        <taxon>Dothideomycetes</taxon>
        <taxon>Pleosporomycetidae</taxon>
        <taxon>Pleosporales</taxon>
        <taxon>Lophiotremataceae</taxon>
        <taxon>Lophiotrema</taxon>
    </lineage>
</organism>
<keyword evidence="4" id="KW-1185">Reference proteome</keyword>
<protein>
    <submittedName>
        <fullName evidence="3">DnaJ domain-containing protein</fullName>
    </submittedName>
</protein>